<dbReference type="EMBL" id="JARXHW010000038">
    <property type="protein sequence ID" value="MDQ8208721.1"/>
    <property type="molecule type" value="Genomic_DNA"/>
</dbReference>
<keyword evidence="3" id="KW-1185">Reference proteome</keyword>
<name>A0ABU1AX53_9BACT</name>
<gene>
    <name evidence="2" type="ORF">QEH52_14435</name>
</gene>
<dbReference type="Pfam" id="PF21948">
    <property type="entry name" value="LplA-B_cat"/>
    <property type="match status" value="1"/>
</dbReference>
<protein>
    <recommendedName>
        <fullName evidence="1">BPL/LPL catalytic domain-containing protein</fullName>
    </recommendedName>
</protein>
<dbReference type="PANTHER" id="PTHR43679">
    <property type="entry name" value="OCTANOYLTRANSFERASE LIPM-RELATED"/>
    <property type="match status" value="1"/>
</dbReference>
<dbReference type="Gene3D" id="3.30.930.10">
    <property type="entry name" value="Bira Bifunctional Protein, Domain 2"/>
    <property type="match status" value="1"/>
</dbReference>
<dbReference type="InterPro" id="IPR004143">
    <property type="entry name" value="BPL_LPL_catalytic"/>
</dbReference>
<dbReference type="SUPFAM" id="SSF55681">
    <property type="entry name" value="Class II aaRS and biotin synthetases"/>
    <property type="match status" value="1"/>
</dbReference>
<dbReference type="Proteomes" id="UP001225316">
    <property type="component" value="Unassembled WGS sequence"/>
</dbReference>
<organism evidence="2 3">
    <name type="scientific">Thalassobacterium maritimum</name>
    <dbReference type="NCBI Taxonomy" id="3041265"/>
    <lineage>
        <taxon>Bacteria</taxon>
        <taxon>Pseudomonadati</taxon>
        <taxon>Verrucomicrobiota</taxon>
        <taxon>Opitutia</taxon>
        <taxon>Puniceicoccales</taxon>
        <taxon>Coraliomargaritaceae</taxon>
        <taxon>Thalassobacterium</taxon>
    </lineage>
</organism>
<comment type="caution">
    <text evidence="2">The sequence shown here is derived from an EMBL/GenBank/DDBJ whole genome shotgun (WGS) entry which is preliminary data.</text>
</comment>
<accession>A0ABU1AX53</accession>
<dbReference type="InterPro" id="IPR050664">
    <property type="entry name" value="Octanoyltrans_LipM/LipL"/>
</dbReference>
<dbReference type="RefSeq" id="WP_308951375.1">
    <property type="nucleotide sequence ID" value="NZ_JARXHW010000038.1"/>
</dbReference>
<dbReference type="PROSITE" id="PS51733">
    <property type="entry name" value="BPL_LPL_CATALYTIC"/>
    <property type="match status" value="1"/>
</dbReference>
<reference evidence="2 3" key="1">
    <citation type="submission" date="2023-04" db="EMBL/GenBank/DDBJ databases">
        <title>A novel bacteria isolated from coastal sediment.</title>
        <authorList>
            <person name="Liu X.-J."/>
            <person name="Du Z.-J."/>
        </authorList>
    </citation>
    <scope>NUCLEOTIDE SEQUENCE [LARGE SCALE GENOMIC DNA]</scope>
    <source>
        <strain evidence="2 3">SDUM461003</strain>
    </source>
</reference>
<dbReference type="InterPro" id="IPR045864">
    <property type="entry name" value="aa-tRNA-synth_II/BPL/LPL"/>
</dbReference>
<dbReference type="PANTHER" id="PTHR43679:SF2">
    <property type="entry name" value="OCTANOYL-[GCVH]:PROTEIN N-OCTANOYLTRANSFERASE"/>
    <property type="match status" value="1"/>
</dbReference>
<evidence type="ECO:0000313" key="2">
    <source>
        <dbReference type="EMBL" id="MDQ8208721.1"/>
    </source>
</evidence>
<evidence type="ECO:0000313" key="3">
    <source>
        <dbReference type="Proteomes" id="UP001225316"/>
    </source>
</evidence>
<proteinExistence type="predicted"/>
<sequence>MLIPLPNAFGDAVTNMAIDAALLASMPAGLAAFRHYGWLEPSLSFGYAQRYNEVAQNSAPELSLIRRLTGGGIVDHRNDWTYALILHSSLAASKRPATELYQQIHQAIQQTLQSMQIETQLAPCPKACKSRQPTPNSISSVSQCFVNPAVNDVLRLDGQKIAGAAMKRSRAGLLIQGSIDRSALPEDFDFAHFQPKLLIQLSQALELAQGELEDIRPLFKSEQIQQEKERFASKAWNQKRV</sequence>
<feature type="domain" description="BPL/LPL catalytic" evidence="1">
    <location>
        <begin position="27"/>
        <end position="240"/>
    </location>
</feature>
<evidence type="ECO:0000259" key="1">
    <source>
        <dbReference type="PROSITE" id="PS51733"/>
    </source>
</evidence>